<organism evidence="2 3">
    <name type="scientific">Mycobacterium phage JoieB</name>
    <dbReference type="NCBI Taxonomy" id="2653277"/>
    <lineage>
        <taxon>Viruses</taxon>
        <taxon>Duplodnaviria</taxon>
        <taxon>Heunggongvirae</taxon>
        <taxon>Uroviricota</taxon>
        <taxon>Caudoviricetes</taxon>
        <taxon>Marvinvirus</taxon>
        <taxon>Marvinvirus marvin</taxon>
    </lineage>
</organism>
<proteinExistence type="predicted"/>
<evidence type="ECO:0000313" key="2">
    <source>
        <dbReference type="EMBL" id="QFP94160.1"/>
    </source>
</evidence>
<protein>
    <submittedName>
        <fullName evidence="2">Uncharacterized protein</fullName>
    </submittedName>
</protein>
<evidence type="ECO:0000313" key="3">
    <source>
        <dbReference type="Proteomes" id="UP000326126"/>
    </source>
</evidence>
<keyword evidence="1" id="KW-0175">Coiled coil</keyword>
<gene>
    <name evidence="2" type="primary">21</name>
    <name evidence="2" type="ORF">SEA_JOIEB_21</name>
</gene>
<reference evidence="2 3" key="1">
    <citation type="submission" date="2019-08" db="EMBL/GenBank/DDBJ databases">
        <authorList>
            <person name="Tucker L.N."/>
            <person name="Bowling R."/>
            <person name="Caskey B.M."/>
            <person name="Flaherty C.J."/>
            <person name="Forbes L.G."/>
            <person name="Koon C.R."/>
            <person name="Madden E."/>
            <person name="Nance M.L."/>
            <person name="Rafaat E.F."/>
            <person name="Wong A.F."/>
            <person name="Phuntumart V."/>
            <person name="Xu Z."/>
            <person name="Larsen R.A."/>
            <person name="Zeilstra-Ryalls J."/>
            <person name="Sunnen C.N."/>
            <person name="Garlena R.A."/>
            <person name="Russell D.A."/>
            <person name="Pope W.H."/>
            <person name="Jacobs-Sera D."/>
            <person name="Hatfull G.F."/>
        </authorList>
    </citation>
    <scope>NUCLEOTIDE SEQUENCE [LARGE SCALE GENOMIC DNA]</scope>
</reference>
<feature type="coiled-coil region" evidence="1">
    <location>
        <begin position="16"/>
        <end position="43"/>
    </location>
</feature>
<sequence>MGLLPKLIPSEVDDLVKRAEERADRFESKLDTLIDLLKKLVDQGN</sequence>
<name>A0A5P8D7W0_9CAUD</name>
<accession>A0A5P8D7W0</accession>
<dbReference type="EMBL" id="MN329674">
    <property type="protein sequence ID" value="QFP94160.1"/>
    <property type="molecule type" value="Genomic_DNA"/>
</dbReference>
<evidence type="ECO:0000256" key="1">
    <source>
        <dbReference type="SAM" id="Coils"/>
    </source>
</evidence>
<dbReference type="Proteomes" id="UP000326126">
    <property type="component" value="Genome"/>
</dbReference>